<comment type="function">
    <text evidence="9">Monocarboxylate transporter selective for taurine. May associate with BSG/CD147 or EMB/GP70 ancillary proteins to mediate facilitative efflux or influx of taurine across the plasma membrane. The transport is pH- and sodium-independent. Rather low-affinity, is likely effective for taurine transport in tissues where taurine is present at high concentrations.</text>
</comment>
<dbReference type="FunFam" id="1.20.1250.20:FF:000326">
    <property type="entry name" value="Solute carrier family 16 member 6"/>
    <property type="match status" value="1"/>
</dbReference>
<keyword evidence="18" id="KW-1185">Reference proteome</keyword>
<evidence type="ECO:0000256" key="3">
    <source>
        <dbReference type="ARBA" id="ARBA00022475"/>
    </source>
</evidence>
<protein>
    <recommendedName>
        <fullName evidence="11">Monocarboxylate transporter 7</fullName>
    </recommendedName>
    <alternativeName>
        <fullName evidence="12">Monocarboxylate transporter 6</fullName>
    </alternativeName>
    <alternativeName>
        <fullName evidence="13">Solute carrier family 16 member 6</fullName>
    </alternativeName>
</protein>
<evidence type="ECO:0000256" key="12">
    <source>
        <dbReference type="ARBA" id="ARBA00076353"/>
    </source>
</evidence>
<feature type="transmembrane region" description="Helical" evidence="15">
    <location>
        <begin position="273"/>
        <end position="294"/>
    </location>
</feature>
<evidence type="ECO:0000256" key="8">
    <source>
        <dbReference type="ARBA" id="ARBA00050472"/>
    </source>
</evidence>
<proteinExistence type="predicted"/>
<dbReference type="SUPFAM" id="SSF103473">
    <property type="entry name" value="MFS general substrate transporter"/>
    <property type="match status" value="1"/>
</dbReference>
<keyword evidence="4" id="KW-0597">Phosphoprotein</keyword>
<dbReference type="GO" id="GO:0016323">
    <property type="term" value="C:basolateral plasma membrane"/>
    <property type="evidence" value="ECO:0007669"/>
    <property type="project" value="UniProtKB-SubCell"/>
</dbReference>
<evidence type="ECO:0000256" key="6">
    <source>
        <dbReference type="ARBA" id="ARBA00022989"/>
    </source>
</evidence>
<dbReference type="InterPro" id="IPR030766">
    <property type="entry name" value="MCT7"/>
</dbReference>
<dbReference type="FunFam" id="1.20.1250.20:FF:000490">
    <property type="entry name" value="Solute carrier family 16 member 6"/>
    <property type="match status" value="1"/>
</dbReference>
<evidence type="ECO:0000256" key="11">
    <source>
        <dbReference type="ARBA" id="ARBA00072172"/>
    </source>
</evidence>
<evidence type="ECO:0000256" key="1">
    <source>
        <dbReference type="ARBA" id="ARBA00004554"/>
    </source>
</evidence>
<evidence type="ECO:0000256" key="9">
    <source>
        <dbReference type="ARBA" id="ARBA00058516"/>
    </source>
</evidence>
<feature type="compositionally biased region" description="Polar residues" evidence="14">
    <location>
        <begin position="441"/>
        <end position="454"/>
    </location>
</feature>
<feature type="domain" description="Major facilitator superfamily (MFS) profile" evidence="16">
    <location>
        <begin position="26"/>
        <end position="421"/>
    </location>
</feature>
<dbReference type="AlphaFoldDB" id="A0A9Q0EI09"/>
<feature type="transmembrane region" description="Helical" evidence="15">
    <location>
        <begin position="397"/>
        <end position="416"/>
    </location>
</feature>
<feature type="transmembrane region" description="Helical" evidence="15">
    <location>
        <begin position="306"/>
        <end position="323"/>
    </location>
</feature>
<feature type="transmembrane region" description="Helical" evidence="15">
    <location>
        <begin position="92"/>
        <end position="112"/>
    </location>
</feature>
<feature type="transmembrane region" description="Helical" evidence="15">
    <location>
        <begin position="364"/>
        <end position="385"/>
    </location>
</feature>
<evidence type="ECO:0000256" key="7">
    <source>
        <dbReference type="ARBA" id="ARBA00023136"/>
    </source>
</evidence>
<evidence type="ECO:0000256" key="13">
    <source>
        <dbReference type="ARBA" id="ARBA00079656"/>
    </source>
</evidence>
<name>A0A9Q0EI09_9TELE</name>
<evidence type="ECO:0000256" key="4">
    <source>
        <dbReference type="ARBA" id="ARBA00022553"/>
    </source>
</evidence>
<feature type="transmembrane region" description="Helical" evidence="15">
    <location>
        <begin position="24"/>
        <end position="44"/>
    </location>
</feature>
<dbReference type="CDD" id="cd17422">
    <property type="entry name" value="MFS_MCT7"/>
    <property type="match status" value="1"/>
</dbReference>
<keyword evidence="5 15" id="KW-0812">Transmembrane</keyword>
<feature type="transmembrane region" description="Helical" evidence="15">
    <location>
        <begin position="329"/>
        <end position="352"/>
    </location>
</feature>
<organism evidence="17 18">
    <name type="scientific">Muraenolepis orangiensis</name>
    <name type="common">Patagonian moray cod</name>
    <dbReference type="NCBI Taxonomy" id="630683"/>
    <lineage>
        <taxon>Eukaryota</taxon>
        <taxon>Metazoa</taxon>
        <taxon>Chordata</taxon>
        <taxon>Craniata</taxon>
        <taxon>Vertebrata</taxon>
        <taxon>Euteleostomi</taxon>
        <taxon>Actinopterygii</taxon>
        <taxon>Neopterygii</taxon>
        <taxon>Teleostei</taxon>
        <taxon>Neoteleostei</taxon>
        <taxon>Acanthomorphata</taxon>
        <taxon>Zeiogadaria</taxon>
        <taxon>Gadariae</taxon>
        <taxon>Gadiformes</taxon>
        <taxon>Muraenolepidoidei</taxon>
        <taxon>Muraenolepididae</taxon>
        <taxon>Muraenolepis</taxon>
    </lineage>
</organism>
<evidence type="ECO:0000313" key="17">
    <source>
        <dbReference type="EMBL" id="KAJ3608287.1"/>
    </source>
</evidence>
<evidence type="ECO:0000259" key="16">
    <source>
        <dbReference type="PROSITE" id="PS50850"/>
    </source>
</evidence>
<dbReference type="OrthoDB" id="8055603at2759"/>
<dbReference type="InterPro" id="IPR036259">
    <property type="entry name" value="MFS_trans_sf"/>
</dbReference>
<dbReference type="PANTHER" id="PTHR11360:SF20">
    <property type="entry name" value="MONOCARBOXYLATE TRANSPORTER 7"/>
    <property type="match status" value="1"/>
</dbReference>
<dbReference type="Pfam" id="PF07690">
    <property type="entry name" value="MFS_1"/>
    <property type="match status" value="1"/>
</dbReference>
<dbReference type="InterPro" id="IPR020846">
    <property type="entry name" value="MFS_dom"/>
</dbReference>
<keyword evidence="7 15" id="KW-0472">Membrane</keyword>
<evidence type="ECO:0000256" key="10">
    <source>
        <dbReference type="ARBA" id="ARBA00064033"/>
    </source>
</evidence>
<keyword evidence="6 15" id="KW-1133">Transmembrane helix</keyword>
<dbReference type="PANTHER" id="PTHR11360">
    <property type="entry name" value="MONOCARBOXYLATE TRANSPORTER"/>
    <property type="match status" value="1"/>
</dbReference>
<gene>
    <name evidence="17" type="ORF">NHX12_025336</name>
</gene>
<feature type="transmembrane region" description="Helical" evidence="15">
    <location>
        <begin position="65"/>
        <end position="86"/>
    </location>
</feature>
<dbReference type="GO" id="GO:0008028">
    <property type="term" value="F:monocarboxylic acid transmembrane transporter activity"/>
    <property type="evidence" value="ECO:0007669"/>
    <property type="project" value="TreeGrafter"/>
</dbReference>
<keyword evidence="2" id="KW-0813">Transport</keyword>
<comment type="caution">
    <text evidence="17">The sequence shown here is derived from an EMBL/GenBank/DDBJ whole genome shotgun (WGS) entry which is preliminary data.</text>
</comment>
<comment type="catalytic activity">
    <reaction evidence="8">
        <text>taurine(out) = taurine(in)</text>
        <dbReference type="Rhea" id="RHEA:66328"/>
        <dbReference type="ChEBI" id="CHEBI:507393"/>
    </reaction>
    <physiologicalReaction direction="left-to-right" evidence="8">
        <dbReference type="Rhea" id="RHEA:66329"/>
    </physiologicalReaction>
    <physiologicalReaction direction="right-to-left" evidence="8">
        <dbReference type="Rhea" id="RHEA:66330"/>
    </physiologicalReaction>
</comment>
<feature type="transmembrane region" description="Helical" evidence="15">
    <location>
        <begin position="124"/>
        <end position="146"/>
    </location>
</feature>
<evidence type="ECO:0000256" key="15">
    <source>
        <dbReference type="SAM" id="Phobius"/>
    </source>
</evidence>
<reference evidence="17" key="1">
    <citation type="submission" date="2022-07" db="EMBL/GenBank/DDBJ databases">
        <title>Chromosome-level genome of Muraenolepis orangiensis.</title>
        <authorList>
            <person name="Kim J."/>
        </authorList>
    </citation>
    <scope>NUCLEOTIDE SEQUENCE</scope>
    <source>
        <strain evidence="17">KU_S4_2022</strain>
        <tissue evidence="17">Muscle</tissue>
    </source>
</reference>
<evidence type="ECO:0000313" key="18">
    <source>
        <dbReference type="Proteomes" id="UP001148018"/>
    </source>
</evidence>
<dbReference type="Proteomes" id="UP001148018">
    <property type="component" value="Unassembled WGS sequence"/>
</dbReference>
<comment type="subcellular location">
    <subcellularLocation>
        <location evidence="1">Basolateral cell membrane</location>
        <topology evidence="1">Multi-pass membrane protein</topology>
    </subcellularLocation>
</comment>
<feature type="transmembrane region" description="Helical" evidence="15">
    <location>
        <begin position="235"/>
        <end position="253"/>
    </location>
</feature>
<feature type="transmembrane region" description="Helical" evidence="15">
    <location>
        <begin position="152"/>
        <end position="175"/>
    </location>
</feature>
<comment type="subunit">
    <text evidence="10">Forms functional complexes with BSG/CD147 or EMB/GP70 ancillary proteins.</text>
</comment>
<dbReference type="Gene3D" id="1.20.1250.20">
    <property type="entry name" value="MFS general substrate transporter like domains"/>
    <property type="match status" value="2"/>
</dbReference>
<feature type="region of interest" description="Disordered" evidence="14">
    <location>
        <begin position="426"/>
        <end position="478"/>
    </location>
</feature>
<evidence type="ECO:0000256" key="2">
    <source>
        <dbReference type="ARBA" id="ARBA00022448"/>
    </source>
</evidence>
<dbReference type="InterPro" id="IPR050327">
    <property type="entry name" value="Proton-linked_MCT"/>
</dbReference>
<dbReference type="EMBL" id="JANIIK010000040">
    <property type="protein sequence ID" value="KAJ3608287.1"/>
    <property type="molecule type" value="Genomic_DNA"/>
</dbReference>
<evidence type="ECO:0000256" key="14">
    <source>
        <dbReference type="SAM" id="MobiDB-lite"/>
    </source>
</evidence>
<accession>A0A9Q0EI09</accession>
<keyword evidence="3" id="KW-1003">Cell membrane</keyword>
<dbReference type="InterPro" id="IPR011701">
    <property type="entry name" value="MFS"/>
</dbReference>
<evidence type="ECO:0000256" key="5">
    <source>
        <dbReference type="ARBA" id="ARBA00022692"/>
    </source>
</evidence>
<dbReference type="PROSITE" id="PS50850">
    <property type="entry name" value="MFS"/>
    <property type="match status" value="1"/>
</dbReference>
<sequence>MASNALRGCNLFRPNEYREVPDGGWGWLVAVAFFLVEMFTYGTIKSFGIFLQDLVEEFGESNSKVSWVLSICVFVMTFMAPLSSVLTNRFGFQPVVMLGGALIATGTITSAFTSSINEMYITTGLVAGLGYCLTFLPTVTILSQYFDRRRSLVIAVASMGESVAMFALAPSLAALKSHVGWRRTMVVMGALQGIVVVCGALLRPIVIKPAETNGDSLSSLDSGTKLLDFSVLREGSFICYSLFGLFATLGFFAPPLYVVELSVSCGVARKRAAYMLSVMAVAEVFGRLSVGWLMSRPGLQRRKLRLLLGCVVAMTLVLFSFTLVWEFYGVAVCCAAFGALMGSISCTHIPLLAEDQVVGIQRMASAAGVYVFIQSFAGLAGPPLGGFLVDMTHNYGSAFYSCTAGMALGALFLGLVPTAKRWSPCGTPLRSTDEETPQGGPENTGSESRTQVSKPSGDGTDTERKPSQIAVEVDQNQQ</sequence>